<comment type="caution">
    <text evidence="3">The sequence shown here is derived from an EMBL/GenBank/DDBJ whole genome shotgun (WGS) entry which is preliminary data.</text>
</comment>
<feature type="region of interest" description="Disordered" evidence="1">
    <location>
        <begin position="1"/>
        <end position="26"/>
    </location>
</feature>
<feature type="compositionally biased region" description="Low complexity" evidence="1">
    <location>
        <begin position="15"/>
        <end position="24"/>
    </location>
</feature>
<gene>
    <name evidence="3" type="ORF">GCM10009655_16530</name>
</gene>
<proteinExistence type="predicted"/>
<feature type="transmembrane region" description="Helical" evidence="2">
    <location>
        <begin position="33"/>
        <end position="55"/>
    </location>
</feature>
<evidence type="ECO:0000313" key="4">
    <source>
        <dbReference type="Proteomes" id="UP001500943"/>
    </source>
</evidence>
<sequence length="170" mass="17395">MTTTESDTPPPTEPATPTNEPASPQASSLVKPVAFGLVGAGIGLTLGLVLGLAVIPTIGNLAGGVISAAQPSPITTAVETCGVETNQWIDVGDAGQSLSMQSLGEESSGAEFEDVFCVLDELNTPDSALSLIRNTRALDGRQSADWNGFSASWGYHPDDGLDIVIDVARG</sequence>
<protein>
    <submittedName>
        <fullName evidence="3">Uncharacterized protein</fullName>
    </submittedName>
</protein>
<dbReference type="Proteomes" id="UP001500943">
    <property type="component" value="Unassembled WGS sequence"/>
</dbReference>
<keyword evidence="4" id="KW-1185">Reference proteome</keyword>
<keyword evidence="2" id="KW-0472">Membrane</keyword>
<reference evidence="4" key="1">
    <citation type="journal article" date="2019" name="Int. J. Syst. Evol. Microbiol.">
        <title>The Global Catalogue of Microorganisms (GCM) 10K type strain sequencing project: providing services to taxonomists for standard genome sequencing and annotation.</title>
        <authorList>
            <consortium name="The Broad Institute Genomics Platform"/>
            <consortium name="The Broad Institute Genome Sequencing Center for Infectious Disease"/>
            <person name="Wu L."/>
            <person name="Ma J."/>
        </authorList>
    </citation>
    <scope>NUCLEOTIDE SEQUENCE [LARGE SCALE GENOMIC DNA]</scope>
    <source>
        <strain evidence="4">JCM 12762</strain>
    </source>
</reference>
<keyword evidence="2" id="KW-0812">Transmembrane</keyword>
<dbReference type="RefSeq" id="WP_343924873.1">
    <property type="nucleotide sequence ID" value="NZ_BAAAKW010000029.1"/>
</dbReference>
<evidence type="ECO:0000256" key="1">
    <source>
        <dbReference type="SAM" id="MobiDB-lite"/>
    </source>
</evidence>
<evidence type="ECO:0000313" key="3">
    <source>
        <dbReference type="EMBL" id="GAA1217793.1"/>
    </source>
</evidence>
<dbReference type="EMBL" id="BAAAKW010000029">
    <property type="protein sequence ID" value="GAA1217793.1"/>
    <property type="molecule type" value="Genomic_DNA"/>
</dbReference>
<evidence type="ECO:0000256" key="2">
    <source>
        <dbReference type="SAM" id="Phobius"/>
    </source>
</evidence>
<organism evidence="3 4">
    <name type="scientific">Rhodoglobus aureus</name>
    <dbReference type="NCBI Taxonomy" id="191497"/>
    <lineage>
        <taxon>Bacteria</taxon>
        <taxon>Bacillati</taxon>
        <taxon>Actinomycetota</taxon>
        <taxon>Actinomycetes</taxon>
        <taxon>Micrococcales</taxon>
        <taxon>Microbacteriaceae</taxon>
        <taxon>Rhodoglobus</taxon>
    </lineage>
</organism>
<accession>A0ABP4GE23</accession>
<name>A0ABP4GE23_9MICO</name>
<keyword evidence="2" id="KW-1133">Transmembrane helix</keyword>